<dbReference type="Proteomes" id="UP000034727">
    <property type="component" value="Unassembled WGS sequence"/>
</dbReference>
<evidence type="ECO:0000313" key="3">
    <source>
        <dbReference type="Proteomes" id="UP000034727"/>
    </source>
</evidence>
<sequence>MGIIPQTYRDQTTSQLAESRIVTGLPWKILLFSVFLFGFSILVFFGLRFGYKTYLSTRSENLDARLEELASRVSGEDEQDLIALYSQIVNLREVLKSHKFTVNTIELLEKYTLPSVYFYDARISGGNGTMDMRGKAKTMRDFVEQLSIFDAAPEFAEKTAVDRISFDANQAVDFTIILKASDDTLARF</sequence>
<evidence type="ECO:0000313" key="2">
    <source>
        <dbReference type="EMBL" id="KKU15197.1"/>
    </source>
</evidence>
<feature type="transmembrane region" description="Helical" evidence="1">
    <location>
        <begin position="29"/>
        <end position="51"/>
    </location>
</feature>
<name>A0A0G1N4H3_9BACT</name>
<gene>
    <name evidence="2" type="ORF">UX22_C0011G0005</name>
</gene>
<protein>
    <recommendedName>
        <fullName evidence="4">Fimbrial assembly family protein</fullName>
    </recommendedName>
</protein>
<dbReference type="EMBL" id="LCLJ01000011">
    <property type="protein sequence ID" value="KKU15197.1"/>
    <property type="molecule type" value="Genomic_DNA"/>
</dbReference>
<reference evidence="2 3" key="1">
    <citation type="journal article" date="2015" name="Nature">
        <title>rRNA introns, odd ribosomes, and small enigmatic genomes across a large radiation of phyla.</title>
        <authorList>
            <person name="Brown C.T."/>
            <person name="Hug L.A."/>
            <person name="Thomas B.C."/>
            <person name="Sharon I."/>
            <person name="Castelle C.J."/>
            <person name="Singh A."/>
            <person name="Wilkins M.J."/>
            <person name="Williams K.H."/>
            <person name="Banfield J.F."/>
        </authorList>
    </citation>
    <scope>NUCLEOTIDE SEQUENCE [LARGE SCALE GENOMIC DNA]</scope>
</reference>
<keyword evidence="1" id="KW-0812">Transmembrane</keyword>
<keyword evidence="1" id="KW-1133">Transmembrane helix</keyword>
<dbReference type="AlphaFoldDB" id="A0A0G1N4H3"/>
<proteinExistence type="predicted"/>
<organism evidence="2 3">
    <name type="scientific">Candidatus Jorgensenbacteria bacterium GW2011_GWA2_45_9</name>
    <dbReference type="NCBI Taxonomy" id="1618663"/>
    <lineage>
        <taxon>Bacteria</taxon>
        <taxon>Candidatus Joergenseniibacteriota</taxon>
    </lineage>
</organism>
<evidence type="ECO:0000256" key="1">
    <source>
        <dbReference type="SAM" id="Phobius"/>
    </source>
</evidence>
<evidence type="ECO:0008006" key="4">
    <source>
        <dbReference type="Google" id="ProtNLM"/>
    </source>
</evidence>
<comment type="caution">
    <text evidence="2">The sequence shown here is derived from an EMBL/GenBank/DDBJ whole genome shotgun (WGS) entry which is preliminary data.</text>
</comment>
<keyword evidence="1" id="KW-0472">Membrane</keyword>
<accession>A0A0G1N4H3</accession>